<dbReference type="STRING" id="1095629.A0A0C9WN57"/>
<dbReference type="Gene3D" id="2.130.10.10">
    <property type="entry name" value="YVTN repeat-like/Quinoprotein amine dehydrogenase"/>
    <property type="match status" value="1"/>
</dbReference>
<proteinExistence type="predicted"/>
<keyword evidence="2" id="KW-1185">Reference proteome</keyword>
<reference evidence="1 2" key="1">
    <citation type="submission" date="2014-04" db="EMBL/GenBank/DDBJ databases">
        <authorList>
            <consortium name="DOE Joint Genome Institute"/>
            <person name="Kuo A."/>
            <person name="Kohler A."/>
            <person name="Nagy L.G."/>
            <person name="Floudas D."/>
            <person name="Copeland A."/>
            <person name="Barry K.W."/>
            <person name="Cichocki N."/>
            <person name="Veneault-Fourrey C."/>
            <person name="LaButti K."/>
            <person name="Lindquist E.A."/>
            <person name="Lipzen A."/>
            <person name="Lundell T."/>
            <person name="Morin E."/>
            <person name="Murat C."/>
            <person name="Sun H."/>
            <person name="Tunlid A."/>
            <person name="Henrissat B."/>
            <person name="Grigoriev I.V."/>
            <person name="Hibbett D.S."/>
            <person name="Martin F."/>
            <person name="Nordberg H.P."/>
            <person name="Cantor M.N."/>
            <person name="Hua S.X."/>
        </authorList>
    </citation>
    <scope>NUCLEOTIDE SEQUENCE [LARGE SCALE GENOMIC DNA]</scope>
    <source>
        <strain evidence="1 2">LaAM-08-1</strain>
    </source>
</reference>
<reference evidence="2" key="2">
    <citation type="submission" date="2015-01" db="EMBL/GenBank/DDBJ databases">
        <title>Evolutionary Origins and Diversification of the Mycorrhizal Mutualists.</title>
        <authorList>
            <consortium name="DOE Joint Genome Institute"/>
            <consortium name="Mycorrhizal Genomics Consortium"/>
            <person name="Kohler A."/>
            <person name="Kuo A."/>
            <person name="Nagy L.G."/>
            <person name="Floudas D."/>
            <person name="Copeland A."/>
            <person name="Barry K.W."/>
            <person name="Cichocki N."/>
            <person name="Veneault-Fourrey C."/>
            <person name="LaButti K."/>
            <person name="Lindquist E.A."/>
            <person name="Lipzen A."/>
            <person name="Lundell T."/>
            <person name="Morin E."/>
            <person name="Murat C."/>
            <person name="Riley R."/>
            <person name="Ohm R."/>
            <person name="Sun H."/>
            <person name="Tunlid A."/>
            <person name="Henrissat B."/>
            <person name="Grigoriev I.V."/>
            <person name="Hibbett D.S."/>
            <person name="Martin F."/>
        </authorList>
    </citation>
    <scope>NUCLEOTIDE SEQUENCE [LARGE SCALE GENOMIC DNA]</scope>
    <source>
        <strain evidence="2">LaAM-08-1</strain>
    </source>
</reference>
<dbReference type="Proteomes" id="UP000054477">
    <property type="component" value="Unassembled WGS sequence"/>
</dbReference>
<name>A0A0C9WN57_9AGAR</name>
<dbReference type="EMBL" id="KN838661">
    <property type="protein sequence ID" value="KIJ98809.1"/>
    <property type="molecule type" value="Genomic_DNA"/>
</dbReference>
<protein>
    <submittedName>
        <fullName evidence="1">Uncharacterized protein</fullName>
    </submittedName>
</protein>
<dbReference type="SUPFAM" id="SSF82171">
    <property type="entry name" value="DPP6 N-terminal domain-like"/>
    <property type="match status" value="1"/>
</dbReference>
<evidence type="ECO:0000313" key="2">
    <source>
        <dbReference type="Proteomes" id="UP000054477"/>
    </source>
</evidence>
<dbReference type="AlphaFoldDB" id="A0A0C9WN57"/>
<dbReference type="InterPro" id="IPR015943">
    <property type="entry name" value="WD40/YVTN_repeat-like_dom_sf"/>
</dbReference>
<gene>
    <name evidence="1" type="ORF">K443DRAFT_195310</name>
</gene>
<dbReference type="SUPFAM" id="SSF50978">
    <property type="entry name" value="WD40 repeat-like"/>
    <property type="match status" value="1"/>
</dbReference>
<organism evidence="1 2">
    <name type="scientific">Laccaria amethystina LaAM-08-1</name>
    <dbReference type="NCBI Taxonomy" id="1095629"/>
    <lineage>
        <taxon>Eukaryota</taxon>
        <taxon>Fungi</taxon>
        <taxon>Dikarya</taxon>
        <taxon>Basidiomycota</taxon>
        <taxon>Agaricomycotina</taxon>
        <taxon>Agaricomycetes</taxon>
        <taxon>Agaricomycetidae</taxon>
        <taxon>Agaricales</taxon>
        <taxon>Agaricineae</taxon>
        <taxon>Hydnangiaceae</taxon>
        <taxon>Laccaria</taxon>
    </lineage>
</organism>
<sequence length="354" mass="40487">MDELPSPFFPYPYLPSTDEMPSPTDELPSPLLKSRIPRKTILVDRNLITHNDDFQIHDIHCPFRKGIIYYRRDGAIFEHNIHSSGKHEPRIIVPKDSSQYLEEVLFTPIKGNRILLFAKYTRTTFRSNLHLSIHEIRSDNRVGRALWSFNGDGDGHFDIFDLKLIKSTENAFGITFGVQFNDHWKLFDISTTDTDPSDKFPLIESRRIDSKSKSHEDSLVILSPDRCIFLNADLEEGRHNETIDIHYSDSGGTSFSFVTHMSIPIPGDPETVTIHPPTPMLAFSADVSKFAMAMGRGGVSVWDIRSKVPLKTFMEVPKSNYHDWPVRHLQFSSGNLRKEVLVFVEESSINIEDT</sequence>
<evidence type="ECO:0000313" key="1">
    <source>
        <dbReference type="EMBL" id="KIJ98809.1"/>
    </source>
</evidence>
<accession>A0A0C9WN57</accession>
<dbReference type="OrthoDB" id="3087638at2759"/>
<dbReference type="HOGENOM" id="CLU_031726_0_0_1"/>
<dbReference type="InterPro" id="IPR036322">
    <property type="entry name" value="WD40_repeat_dom_sf"/>
</dbReference>